<dbReference type="GO" id="GO:0015562">
    <property type="term" value="F:efflux transmembrane transporter activity"/>
    <property type="evidence" value="ECO:0007669"/>
    <property type="project" value="TreeGrafter"/>
</dbReference>
<evidence type="ECO:0000313" key="2">
    <source>
        <dbReference type="EMBL" id="PQJ08806.1"/>
    </source>
</evidence>
<gene>
    <name evidence="2" type="ORF">CJD36_022395</name>
</gene>
<reference evidence="2 3" key="1">
    <citation type="submission" date="2018-01" db="EMBL/GenBank/DDBJ databases">
        <title>A novel member of the phylum Bacteroidetes isolated from glacier ice.</title>
        <authorList>
            <person name="Liu Q."/>
            <person name="Xin Y.-H."/>
        </authorList>
    </citation>
    <scope>NUCLEOTIDE SEQUENCE [LARGE SCALE GENOMIC DNA]</scope>
    <source>
        <strain evidence="2 3">RB1R16</strain>
    </source>
</reference>
<dbReference type="InterPro" id="IPR011053">
    <property type="entry name" value="Single_hybrid_motif"/>
</dbReference>
<organism evidence="2 3">
    <name type="scientific">Flavipsychrobacter stenotrophus</name>
    <dbReference type="NCBI Taxonomy" id="2077091"/>
    <lineage>
        <taxon>Bacteria</taxon>
        <taxon>Pseudomonadati</taxon>
        <taxon>Bacteroidota</taxon>
        <taxon>Chitinophagia</taxon>
        <taxon>Chitinophagales</taxon>
        <taxon>Chitinophagaceae</taxon>
        <taxon>Flavipsychrobacter</taxon>
    </lineage>
</organism>
<evidence type="ECO:0000313" key="3">
    <source>
        <dbReference type="Proteomes" id="UP000239872"/>
    </source>
</evidence>
<dbReference type="GO" id="GO:1990281">
    <property type="term" value="C:efflux pump complex"/>
    <property type="evidence" value="ECO:0007669"/>
    <property type="project" value="TreeGrafter"/>
</dbReference>
<dbReference type="PANTHER" id="PTHR30469:SF15">
    <property type="entry name" value="HLYD FAMILY OF SECRETION PROTEINS"/>
    <property type="match status" value="1"/>
</dbReference>
<feature type="signal peptide" evidence="1">
    <location>
        <begin position="1"/>
        <end position="25"/>
    </location>
</feature>
<dbReference type="SUPFAM" id="SSF51230">
    <property type="entry name" value="Single hybrid motif"/>
    <property type="match status" value="1"/>
</dbReference>
<protein>
    <submittedName>
        <fullName evidence="2">RND transporter</fullName>
    </submittedName>
</protein>
<keyword evidence="3" id="KW-1185">Reference proteome</keyword>
<comment type="caution">
    <text evidence="2">The sequence shown here is derived from an EMBL/GenBank/DDBJ whole genome shotgun (WGS) entry which is preliminary data.</text>
</comment>
<dbReference type="OrthoDB" id="1435302at2"/>
<evidence type="ECO:0000256" key="1">
    <source>
        <dbReference type="SAM" id="SignalP"/>
    </source>
</evidence>
<keyword evidence="1" id="KW-0732">Signal</keyword>
<dbReference type="RefSeq" id="WP_105041446.1">
    <property type="nucleotide sequence ID" value="NZ_PPSL01000012.1"/>
</dbReference>
<accession>A0A2S7SQH2</accession>
<name>A0A2S7SQH2_9BACT</name>
<dbReference type="Gene3D" id="2.40.50.100">
    <property type="match status" value="1"/>
</dbReference>
<dbReference type="EMBL" id="PPSL01000012">
    <property type="protein sequence ID" value="PQJ08806.1"/>
    <property type="molecule type" value="Genomic_DNA"/>
</dbReference>
<dbReference type="AlphaFoldDB" id="A0A2S7SQH2"/>
<sequence length="309" mass="33712">MLSICKRFIPLLSLCLYLWGCKGKAGETTAETTKEVTTPVTVTNVVSGPISEYIELNATSSFLRKSYVKANAGGYIQTVNIRIGKFVSKGEVLFTVKTKESQSIGNTISKLDPSFKFSGENKIVATSSGYITQLSHQSGDYVQDGEQLAVISDRTSFAFILNLPYELRRYIAVGKNVALVLPDATVLQGVVESSLPVMDSASQTESYIIRTSSNIPLPENLIARAKIVKTQKGKTQSLPKSAILSNDIQTTYWVMKISDSTTAVKVEITKGIETKDWVEILAPSFSQEDKILVTGNYGLSDTAKVKIVQ</sequence>
<dbReference type="Gene3D" id="2.40.420.20">
    <property type="match status" value="1"/>
</dbReference>
<dbReference type="Proteomes" id="UP000239872">
    <property type="component" value="Unassembled WGS sequence"/>
</dbReference>
<proteinExistence type="predicted"/>
<dbReference type="PANTHER" id="PTHR30469">
    <property type="entry name" value="MULTIDRUG RESISTANCE PROTEIN MDTA"/>
    <property type="match status" value="1"/>
</dbReference>
<feature type="chain" id="PRO_5015728005" evidence="1">
    <location>
        <begin position="26"/>
        <end position="309"/>
    </location>
</feature>